<comment type="caution">
    <text evidence="1">The sequence shown here is derived from an EMBL/GenBank/DDBJ whole genome shotgun (WGS) entry which is preliminary data.</text>
</comment>
<gene>
    <name evidence="1" type="primary">X975_10891</name>
    <name evidence="1" type="ORF">NPIL_401611</name>
</gene>
<evidence type="ECO:0008006" key="3">
    <source>
        <dbReference type="Google" id="ProtNLM"/>
    </source>
</evidence>
<sequence length="239" mass="27469">MFQFYEDISEVVASDHESDVNGRWKKELIDSLINKNLLVLALENIPIEENAPLKENMQIEEYIMDQDSDGNGHLEKDLKNTLRIENVLISSSKNMQIEENLMDREWDINRQTEKQPINEQSEEYIPETGPNIVALASKLKLGEVSMLTMQIILGSATSEIGQIYHFSSAALADWRQFINEVILDYIENIFEKIGGTGRIVEVDESKFGKRKYHRGHPLKDNGFSEVWNEIWKGIFSCSS</sequence>
<protein>
    <recommendedName>
        <fullName evidence="3">Transposase</fullName>
    </recommendedName>
</protein>
<evidence type="ECO:0000313" key="1">
    <source>
        <dbReference type="EMBL" id="GFT90155.1"/>
    </source>
</evidence>
<reference evidence="1" key="1">
    <citation type="submission" date="2020-08" db="EMBL/GenBank/DDBJ databases">
        <title>Multicomponent nature underlies the extraordinary mechanical properties of spider dragline silk.</title>
        <authorList>
            <person name="Kono N."/>
            <person name="Nakamura H."/>
            <person name="Mori M."/>
            <person name="Yoshida Y."/>
            <person name="Ohtoshi R."/>
            <person name="Malay A.D."/>
            <person name="Moran D.A.P."/>
            <person name="Tomita M."/>
            <person name="Numata K."/>
            <person name="Arakawa K."/>
        </authorList>
    </citation>
    <scope>NUCLEOTIDE SEQUENCE</scope>
</reference>
<dbReference type="EMBL" id="BMAW01024925">
    <property type="protein sequence ID" value="GFT90155.1"/>
    <property type="molecule type" value="Genomic_DNA"/>
</dbReference>
<evidence type="ECO:0000313" key="2">
    <source>
        <dbReference type="Proteomes" id="UP000887013"/>
    </source>
</evidence>
<dbReference type="OrthoDB" id="10052789at2759"/>
<name>A0A8X6PYG1_NEPPI</name>
<dbReference type="AlphaFoldDB" id="A0A8X6PYG1"/>
<dbReference type="Proteomes" id="UP000887013">
    <property type="component" value="Unassembled WGS sequence"/>
</dbReference>
<proteinExistence type="predicted"/>
<accession>A0A8X6PYG1</accession>
<keyword evidence="2" id="KW-1185">Reference proteome</keyword>
<organism evidence="1 2">
    <name type="scientific">Nephila pilipes</name>
    <name type="common">Giant wood spider</name>
    <name type="synonym">Nephila maculata</name>
    <dbReference type="NCBI Taxonomy" id="299642"/>
    <lineage>
        <taxon>Eukaryota</taxon>
        <taxon>Metazoa</taxon>
        <taxon>Ecdysozoa</taxon>
        <taxon>Arthropoda</taxon>
        <taxon>Chelicerata</taxon>
        <taxon>Arachnida</taxon>
        <taxon>Araneae</taxon>
        <taxon>Araneomorphae</taxon>
        <taxon>Entelegynae</taxon>
        <taxon>Araneoidea</taxon>
        <taxon>Nephilidae</taxon>
        <taxon>Nephila</taxon>
    </lineage>
</organism>